<dbReference type="KEGG" id="ipu:108256195"/>
<dbReference type="OrthoDB" id="8446556at2759"/>
<dbReference type="GeneTree" id="ENSGT00760000119652"/>
<name>W5UI17_ICTPU</name>
<sequence length="133" mass="14989">MKFFLIASFIVTLTIGSQAASLVKRESPELPPEVEKITSYIQDFIQNLKALETPELASKAKSYIEESRAQLQPMVEKLQEQLKPLSSNIEEQIEPLAASVRAQITPYTNLMQSQIEDLLKYVVDQTKAILPPQ</sequence>
<dbReference type="GO" id="GO:0006869">
    <property type="term" value="P:lipid transport"/>
    <property type="evidence" value="ECO:0007669"/>
    <property type="project" value="InterPro"/>
</dbReference>
<dbReference type="Proteomes" id="UP000221080">
    <property type="component" value="Chromosome 23"/>
</dbReference>
<reference evidence="4" key="3">
    <citation type="submission" date="2025-04" db="UniProtKB">
        <authorList>
            <consortium name="RefSeq"/>
        </authorList>
    </citation>
    <scope>IDENTIFICATION</scope>
    <source>
        <tissue evidence="4">Blood</tissue>
    </source>
</reference>
<dbReference type="RefSeq" id="XP_017308295.1">
    <property type="nucleotide sequence ID" value="XM_017452806.3"/>
</dbReference>
<evidence type="ECO:0000313" key="2">
    <source>
        <dbReference type="EMBL" id="AHH39282.1"/>
    </source>
</evidence>
<dbReference type="InterPro" id="IPR006801">
    <property type="entry name" value="ApoA-II"/>
</dbReference>
<dbReference type="SUPFAM" id="SSF58113">
    <property type="entry name" value="Apolipoprotein A-I"/>
    <property type="match status" value="1"/>
</dbReference>
<dbReference type="AlphaFoldDB" id="W5UI17"/>
<dbReference type="GO" id="GO:0042157">
    <property type="term" value="P:lipoprotein metabolic process"/>
    <property type="evidence" value="ECO:0007669"/>
    <property type="project" value="InterPro"/>
</dbReference>
<dbReference type="Gene3D" id="6.10.250.100">
    <property type="match status" value="1"/>
</dbReference>
<gene>
    <name evidence="2" type="primary">AFP4</name>
    <name evidence="4" type="synonym">LOC108256195</name>
</gene>
<evidence type="ECO:0000256" key="1">
    <source>
        <dbReference type="SAM" id="SignalP"/>
    </source>
</evidence>
<dbReference type="EMBL" id="JT411028">
    <property type="protein sequence ID" value="AHH39282.1"/>
    <property type="molecule type" value="mRNA"/>
</dbReference>
<proteinExistence type="evidence at transcript level"/>
<evidence type="ECO:0000313" key="4">
    <source>
        <dbReference type="RefSeq" id="XP_017308295.1"/>
    </source>
</evidence>
<reference evidence="3" key="2">
    <citation type="journal article" date="2016" name="Nat. Commun.">
        <title>The channel catfish genome sequence provides insights into the evolution of scale formation in teleosts.</title>
        <authorList>
            <person name="Liu Z."/>
            <person name="Liu S."/>
            <person name="Yao J."/>
            <person name="Bao L."/>
            <person name="Zhang J."/>
            <person name="Li Y."/>
            <person name="Jiang C."/>
            <person name="Sun L."/>
            <person name="Wang R."/>
            <person name="Zhang Y."/>
            <person name="Zhou T."/>
            <person name="Zeng Q."/>
            <person name="Fu Q."/>
            <person name="Gao S."/>
            <person name="Li N."/>
            <person name="Koren S."/>
            <person name="Jiang Y."/>
            <person name="Zimin A."/>
            <person name="Xu P."/>
            <person name="Phillippy A.M."/>
            <person name="Geng X."/>
            <person name="Song L."/>
            <person name="Sun F."/>
            <person name="Li C."/>
            <person name="Wang X."/>
            <person name="Chen A."/>
            <person name="Jin Y."/>
            <person name="Yuan Z."/>
            <person name="Yang Y."/>
            <person name="Tan S."/>
            <person name="Peatman E."/>
            <person name="Lu J."/>
            <person name="Qin Z."/>
            <person name="Dunham R."/>
            <person name="Li Z."/>
            <person name="Sonstegard T."/>
            <person name="Feng J."/>
            <person name="Danzmann R.G."/>
            <person name="Schroeder S."/>
            <person name="Scheffler B."/>
            <person name="Duke M.V."/>
            <person name="Ballard L."/>
            <person name="Kucuktas H."/>
            <person name="Kaltenboeck L."/>
            <person name="Liu H."/>
            <person name="Armbruster J."/>
            <person name="Xie Y."/>
            <person name="Kirby M.L."/>
            <person name="Tian Y."/>
            <person name="Flanagan M.E."/>
            <person name="Mu W."/>
            <person name="Waldbieser G.C."/>
        </authorList>
    </citation>
    <scope>NUCLEOTIDE SEQUENCE [LARGE SCALE GENOMIC DNA]</scope>
    <source>
        <strain evidence="3">SDA103</strain>
    </source>
</reference>
<dbReference type="Pfam" id="PF04711">
    <property type="entry name" value="ApoA-II"/>
    <property type="match status" value="1"/>
</dbReference>
<dbReference type="GeneID" id="108256195"/>
<keyword evidence="3" id="KW-1185">Reference proteome</keyword>
<evidence type="ECO:0000313" key="3">
    <source>
        <dbReference type="Proteomes" id="UP000221080"/>
    </source>
</evidence>
<keyword evidence="1" id="KW-0732">Signal</keyword>
<feature type="signal peptide" evidence="1">
    <location>
        <begin position="1"/>
        <end position="19"/>
    </location>
</feature>
<reference evidence="2" key="1">
    <citation type="journal article" date="2012" name="BMC Genomics">
        <title>Efficient assembly and annotation of the transcriptome of catfish by RNA-Seq analysis of a doubled haploid homozygote.</title>
        <authorList>
            <person name="Liu S."/>
            <person name="Zhang Y."/>
            <person name="Zhou Z."/>
            <person name="Waldbieser G."/>
            <person name="Sun F."/>
            <person name="Lu J."/>
            <person name="Zhang J."/>
            <person name="Jiang Y."/>
            <person name="Zhang H."/>
            <person name="Wang X."/>
            <person name="Rajendran K.V."/>
            <person name="Khoo L."/>
            <person name="Kucuktas H."/>
            <person name="Peatman E."/>
            <person name="Liu Z."/>
        </authorList>
    </citation>
    <scope>NUCLEOTIDE SEQUENCE</scope>
    <source>
        <tissue evidence="2">Mixed</tissue>
    </source>
</reference>
<organism evidence="2">
    <name type="scientific">Ictalurus punctatus</name>
    <name type="common">Channel catfish</name>
    <name type="synonym">Silurus punctatus</name>
    <dbReference type="NCBI Taxonomy" id="7998"/>
    <lineage>
        <taxon>Eukaryota</taxon>
        <taxon>Metazoa</taxon>
        <taxon>Chordata</taxon>
        <taxon>Craniata</taxon>
        <taxon>Vertebrata</taxon>
        <taxon>Euteleostomi</taxon>
        <taxon>Actinopterygii</taxon>
        <taxon>Neopterygii</taxon>
        <taxon>Teleostei</taxon>
        <taxon>Ostariophysi</taxon>
        <taxon>Siluriformes</taxon>
        <taxon>Ictaluridae</taxon>
        <taxon>Ictalurus</taxon>
    </lineage>
</organism>
<dbReference type="STRING" id="7998.ENSIPUP00000009573"/>
<dbReference type="GO" id="GO:0005576">
    <property type="term" value="C:extracellular region"/>
    <property type="evidence" value="ECO:0007669"/>
    <property type="project" value="InterPro"/>
</dbReference>
<protein>
    <submittedName>
        <fullName evidence="2 4">Type-4 ice-structuring protein LS-12</fullName>
    </submittedName>
</protein>
<dbReference type="OMA" id="DIVQTHI"/>
<dbReference type="GO" id="GO:0008289">
    <property type="term" value="F:lipid binding"/>
    <property type="evidence" value="ECO:0007669"/>
    <property type="project" value="InterPro"/>
</dbReference>
<feature type="chain" id="PRO_5013540293" evidence="1">
    <location>
        <begin position="20"/>
        <end position="133"/>
    </location>
</feature>
<accession>W5UI17</accession>